<evidence type="ECO:0000256" key="12">
    <source>
        <dbReference type="RuleBase" id="RU003357"/>
    </source>
</evidence>
<organism evidence="16 17">
    <name type="scientific">Rheinheimera riviphila</name>
    <dbReference type="NCBI Taxonomy" id="1834037"/>
    <lineage>
        <taxon>Bacteria</taxon>
        <taxon>Pseudomonadati</taxon>
        <taxon>Pseudomonadota</taxon>
        <taxon>Gammaproteobacteria</taxon>
        <taxon>Chromatiales</taxon>
        <taxon>Chromatiaceae</taxon>
        <taxon>Rheinheimera</taxon>
    </lineage>
</organism>
<comment type="similarity">
    <text evidence="11 12">Belongs to the TonB-dependent receptor family.</text>
</comment>
<dbReference type="PANTHER" id="PTHR32552">
    <property type="entry name" value="FERRICHROME IRON RECEPTOR-RELATED"/>
    <property type="match status" value="1"/>
</dbReference>
<dbReference type="GO" id="GO:0006826">
    <property type="term" value="P:iron ion transport"/>
    <property type="evidence" value="ECO:0007669"/>
    <property type="project" value="UniProtKB-KW"/>
</dbReference>
<feature type="chain" id="PRO_5019586396" evidence="13">
    <location>
        <begin position="28"/>
        <end position="804"/>
    </location>
</feature>
<keyword evidence="4" id="KW-0410">Iron transport</keyword>
<dbReference type="RefSeq" id="WP_127700799.1">
    <property type="nucleotide sequence ID" value="NZ_SACS01000028.1"/>
</dbReference>
<evidence type="ECO:0000259" key="15">
    <source>
        <dbReference type="Pfam" id="PF07715"/>
    </source>
</evidence>
<keyword evidence="3 11" id="KW-1134">Transmembrane beta strand</keyword>
<gene>
    <name evidence="16" type="ORF">EOE67_18435</name>
</gene>
<dbReference type="Pfam" id="PF00593">
    <property type="entry name" value="TonB_dep_Rec_b-barrel"/>
    <property type="match status" value="1"/>
</dbReference>
<evidence type="ECO:0000256" key="2">
    <source>
        <dbReference type="ARBA" id="ARBA00022448"/>
    </source>
</evidence>
<sequence length="804" mass="89744">MKVHKYTRKPLSMAVVAALLLPNYSYSQDTQTTKPAAEDSEFELITVTSRKRKETLIEVPMSVSSVSAVEISNRNLLNKDDLYRTLAGAANPRGELILRGLSGGNSSAPGTTSAFTDDIPYDFGDLYDVEAVEVLRGPQGTLWGSNAIGGTSRIITKKPQLDEMEVATSVQTRHTKNIDGTNLQAWGVLNVPLVDNKMAMRLTGHSATIPGAIVNTFTGVQRERRNDYVRGQFLYQVDDDLSVNLGLWSNNRYSIGTVSADLSKPGYYTAAETTPDADSPWGYSVGYQDIPCAATANRSECRGGNKTSKSGDKYTVWDRLDGTLDTSTDLVTLQAEQENLFNMATLSYSGSYREFESSGLDNWSRLDMDDMVNTWILNDDASSRITHELRLQSTGDGALKWTVGGFYDKNWRGHLPNYQWQYHEKDPTSIAIFSDWNSWAWDESWAALGVNNVGQLGQVLYGDSGKNYSNVINSMWDKEAAIFGEMSYGIETQDIGRFEITAGIRFYDLEDYSNQVQSGIWIGAEPSVAVTSGAEDGNRKKLSLSWLPEETFSVYAMYAEGYRPGGNNGPLANACRNDEFASGRQDRYTSDTVDNYELGVKGNINNKFQFSSSVYQINWDDVIVDIYMPSCGFTYTGNAAKARSKGIEWESKLNLTDSVDMVLNASYTDAKLLNDVDSLQAKAGQRMTMVPKYNAYLGLDHSFTLYTRATSVRLDVEAYGEYKSHFNARIDGFDTAESYRRVNLSAKIDLNDQTKLSVFVNNLFDTEIEDYKRARSRGTNTRNFLTIDYAPERSVTFRVDYSFF</sequence>
<keyword evidence="16" id="KW-0675">Receptor</keyword>
<evidence type="ECO:0000256" key="9">
    <source>
        <dbReference type="ARBA" id="ARBA00023136"/>
    </source>
</evidence>
<evidence type="ECO:0000256" key="10">
    <source>
        <dbReference type="ARBA" id="ARBA00023237"/>
    </source>
</evidence>
<keyword evidence="9 11" id="KW-0472">Membrane</keyword>
<feature type="domain" description="TonB-dependent receptor plug" evidence="15">
    <location>
        <begin position="56"/>
        <end position="151"/>
    </location>
</feature>
<keyword evidence="2 11" id="KW-0813">Transport</keyword>
<keyword evidence="10 11" id="KW-0998">Cell outer membrane</keyword>
<keyword evidence="8 12" id="KW-0798">TonB box</keyword>
<proteinExistence type="inferred from homology"/>
<feature type="signal peptide" evidence="13">
    <location>
        <begin position="1"/>
        <end position="27"/>
    </location>
</feature>
<dbReference type="OrthoDB" id="9815954at2"/>
<comment type="caution">
    <text evidence="16">The sequence shown here is derived from an EMBL/GenBank/DDBJ whole genome shotgun (WGS) entry which is preliminary data.</text>
</comment>
<dbReference type="Proteomes" id="UP000283077">
    <property type="component" value="Unassembled WGS sequence"/>
</dbReference>
<evidence type="ECO:0000313" key="17">
    <source>
        <dbReference type="Proteomes" id="UP000283077"/>
    </source>
</evidence>
<dbReference type="EMBL" id="SACS01000028">
    <property type="protein sequence ID" value="RVU33053.1"/>
    <property type="molecule type" value="Genomic_DNA"/>
</dbReference>
<evidence type="ECO:0000256" key="5">
    <source>
        <dbReference type="ARBA" id="ARBA00022692"/>
    </source>
</evidence>
<comment type="subcellular location">
    <subcellularLocation>
        <location evidence="1 11">Cell outer membrane</location>
        <topology evidence="1 11">Multi-pass membrane protein</topology>
    </subcellularLocation>
</comment>
<dbReference type="InterPro" id="IPR012910">
    <property type="entry name" value="Plug_dom"/>
</dbReference>
<evidence type="ECO:0000256" key="7">
    <source>
        <dbReference type="ARBA" id="ARBA00023065"/>
    </source>
</evidence>
<dbReference type="Gene3D" id="2.40.170.20">
    <property type="entry name" value="TonB-dependent receptor, beta-barrel domain"/>
    <property type="match status" value="1"/>
</dbReference>
<dbReference type="InterPro" id="IPR000531">
    <property type="entry name" value="Beta-barrel_TonB"/>
</dbReference>
<name>A0A437QF62_9GAMM</name>
<keyword evidence="5 11" id="KW-0812">Transmembrane</keyword>
<keyword evidence="17" id="KW-1185">Reference proteome</keyword>
<accession>A0A437QF62</accession>
<dbReference type="SUPFAM" id="SSF56935">
    <property type="entry name" value="Porins"/>
    <property type="match status" value="1"/>
</dbReference>
<keyword evidence="7" id="KW-0406">Ion transport</keyword>
<dbReference type="PANTHER" id="PTHR32552:SF81">
    <property type="entry name" value="TONB-DEPENDENT OUTER MEMBRANE RECEPTOR"/>
    <property type="match status" value="1"/>
</dbReference>
<evidence type="ECO:0000256" key="8">
    <source>
        <dbReference type="ARBA" id="ARBA00023077"/>
    </source>
</evidence>
<evidence type="ECO:0000256" key="13">
    <source>
        <dbReference type="SAM" id="SignalP"/>
    </source>
</evidence>
<protein>
    <submittedName>
        <fullName evidence="16">TonB-dependent receptor</fullName>
    </submittedName>
</protein>
<dbReference type="AlphaFoldDB" id="A0A437QF62"/>
<keyword evidence="13" id="KW-0732">Signal</keyword>
<evidence type="ECO:0000256" key="11">
    <source>
        <dbReference type="PROSITE-ProRule" id="PRU01360"/>
    </source>
</evidence>
<evidence type="ECO:0000313" key="16">
    <source>
        <dbReference type="EMBL" id="RVU33053.1"/>
    </source>
</evidence>
<dbReference type="GO" id="GO:0009279">
    <property type="term" value="C:cell outer membrane"/>
    <property type="evidence" value="ECO:0007669"/>
    <property type="project" value="UniProtKB-SubCell"/>
</dbReference>
<dbReference type="InterPro" id="IPR039426">
    <property type="entry name" value="TonB-dep_rcpt-like"/>
</dbReference>
<evidence type="ECO:0000256" key="4">
    <source>
        <dbReference type="ARBA" id="ARBA00022496"/>
    </source>
</evidence>
<dbReference type="InterPro" id="IPR036942">
    <property type="entry name" value="Beta-barrel_TonB_sf"/>
</dbReference>
<reference evidence="16 17" key="1">
    <citation type="submission" date="2019-01" db="EMBL/GenBank/DDBJ databases">
        <authorList>
            <person name="Chen W.-M."/>
        </authorList>
    </citation>
    <scope>NUCLEOTIDE SEQUENCE [LARGE SCALE GENOMIC DNA]</scope>
    <source>
        <strain evidence="16 17">KYPC3</strain>
    </source>
</reference>
<evidence type="ECO:0000259" key="14">
    <source>
        <dbReference type="Pfam" id="PF00593"/>
    </source>
</evidence>
<feature type="domain" description="TonB-dependent receptor-like beta-barrel" evidence="14">
    <location>
        <begin position="287"/>
        <end position="763"/>
    </location>
</feature>
<evidence type="ECO:0000256" key="1">
    <source>
        <dbReference type="ARBA" id="ARBA00004571"/>
    </source>
</evidence>
<dbReference type="Pfam" id="PF07715">
    <property type="entry name" value="Plug"/>
    <property type="match status" value="1"/>
</dbReference>
<keyword evidence="6" id="KW-0408">Iron</keyword>
<evidence type="ECO:0000256" key="6">
    <source>
        <dbReference type="ARBA" id="ARBA00023004"/>
    </source>
</evidence>
<evidence type="ECO:0000256" key="3">
    <source>
        <dbReference type="ARBA" id="ARBA00022452"/>
    </source>
</evidence>
<dbReference type="PROSITE" id="PS52016">
    <property type="entry name" value="TONB_DEPENDENT_REC_3"/>
    <property type="match status" value="1"/>
</dbReference>